<gene>
    <name evidence="5" type="ORF">POL67_31575</name>
</gene>
<keyword evidence="6" id="KW-1185">Reference proteome</keyword>
<dbReference type="EMBL" id="JAQNDO010000001">
    <property type="protein sequence ID" value="MDC0745911.1"/>
    <property type="molecule type" value="Genomic_DNA"/>
</dbReference>
<evidence type="ECO:0000256" key="1">
    <source>
        <dbReference type="ARBA" id="ARBA00022553"/>
    </source>
</evidence>
<dbReference type="SMART" id="SM00448">
    <property type="entry name" value="REC"/>
    <property type="match status" value="1"/>
</dbReference>
<name>A0ABT5EVT6_9BACT</name>
<dbReference type="Gene3D" id="3.40.50.2300">
    <property type="match status" value="1"/>
</dbReference>
<evidence type="ECO:0000256" key="2">
    <source>
        <dbReference type="ARBA" id="ARBA00023012"/>
    </source>
</evidence>
<dbReference type="Proteomes" id="UP001221411">
    <property type="component" value="Unassembled WGS sequence"/>
</dbReference>
<keyword evidence="2" id="KW-0902">Two-component regulatory system</keyword>
<reference evidence="5 6" key="1">
    <citation type="submission" date="2022-11" db="EMBL/GenBank/DDBJ databases">
        <title>Minimal conservation of predation-associated metabolite biosynthetic gene clusters underscores biosynthetic potential of Myxococcota including descriptions for ten novel species: Archangium lansinium sp. nov., Myxococcus landrumus sp. nov., Nannocystis bai.</title>
        <authorList>
            <person name="Ahearne A."/>
            <person name="Stevens C."/>
            <person name="Dowd S."/>
        </authorList>
    </citation>
    <scope>NUCLEOTIDE SEQUENCE [LARGE SCALE GENOMIC DNA]</scope>
    <source>
        <strain evidence="5 6">RJM3</strain>
    </source>
</reference>
<evidence type="ECO:0000256" key="3">
    <source>
        <dbReference type="PROSITE-ProRule" id="PRU00169"/>
    </source>
</evidence>
<dbReference type="Pfam" id="PF00072">
    <property type="entry name" value="Response_reg"/>
    <property type="match status" value="1"/>
</dbReference>
<protein>
    <submittedName>
        <fullName evidence="5">Response regulator</fullName>
    </submittedName>
</protein>
<dbReference type="RefSeq" id="WP_271923884.1">
    <property type="nucleotide sequence ID" value="NZ_JAQNDO010000001.1"/>
</dbReference>
<sequence length="123" mass="13345">MRVLVCEDQDAIRRMIETLVGSSGHEVVGVATGAKAVELASTEPFDILLLDLMLPGALDGFEVCARLRALESTKELPIFVISAMDDPESKARVKNAGATAFYSKPFRPLELLNDIRAIAATRK</sequence>
<evidence type="ECO:0000259" key="4">
    <source>
        <dbReference type="PROSITE" id="PS50110"/>
    </source>
</evidence>
<comment type="caution">
    <text evidence="5">The sequence shown here is derived from an EMBL/GenBank/DDBJ whole genome shotgun (WGS) entry which is preliminary data.</text>
</comment>
<dbReference type="PANTHER" id="PTHR44591">
    <property type="entry name" value="STRESS RESPONSE REGULATOR PROTEIN 1"/>
    <property type="match status" value="1"/>
</dbReference>
<dbReference type="PROSITE" id="PS50110">
    <property type="entry name" value="RESPONSE_REGULATORY"/>
    <property type="match status" value="1"/>
</dbReference>
<proteinExistence type="predicted"/>
<dbReference type="SUPFAM" id="SSF52172">
    <property type="entry name" value="CheY-like"/>
    <property type="match status" value="1"/>
</dbReference>
<dbReference type="InterPro" id="IPR001789">
    <property type="entry name" value="Sig_transdc_resp-reg_receiver"/>
</dbReference>
<dbReference type="InterPro" id="IPR011006">
    <property type="entry name" value="CheY-like_superfamily"/>
</dbReference>
<dbReference type="InterPro" id="IPR050595">
    <property type="entry name" value="Bact_response_regulator"/>
</dbReference>
<organism evidence="5 6">
    <name type="scientific">Polyangium mundeleinium</name>
    <dbReference type="NCBI Taxonomy" id="2995306"/>
    <lineage>
        <taxon>Bacteria</taxon>
        <taxon>Pseudomonadati</taxon>
        <taxon>Myxococcota</taxon>
        <taxon>Polyangia</taxon>
        <taxon>Polyangiales</taxon>
        <taxon>Polyangiaceae</taxon>
        <taxon>Polyangium</taxon>
    </lineage>
</organism>
<evidence type="ECO:0000313" key="6">
    <source>
        <dbReference type="Proteomes" id="UP001221411"/>
    </source>
</evidence>
<evidence type="ECO:0000313" key="5">
    <source>
        <dbReference type="EMBL" id="MDC0745911.1"/>
    </source>
</evidence>
<feature type="domain" description="Response regulatory" evidence="4">
    <location>
        <begin position="2"/>
        <end position="119"/>
    </location>
</feature>
<keyword evidence="1 3" id="KW-0597">Phosphoprotein</keyword>
<feature type="modified residue" description="4-aspartylphosphate" evidence="3">
    <location>
        <position position="51"/>
    </location>
</feature>
<dbReference type="PANTHER" id="PTHR44591:SF14">
    <property type="entry name" value="PROTEIN PILG"/>
    <property type="match status" value="1"/>
</dbReference>
<accession>A0ABT5EVT6</accession>